<reference evidence="7" key="1">
    <citation type="submission" date="2021-11" db="EMBL/GenBank/DDBJ databases">
        <title>The complete genome of Massilia sp sp. G4R7.</title>
        <authorList>
            <person name="Liu L."/>
            <person name="Yue J."/>
            <person name="Yuan J."/>
            <person name="Yang F."/>
            <person name="Li L."/>
        </authorList>
    </citation>
    <scope>NUCLEOTIDE SEQUENCE</scope>
    <source>
        <strain evidence="7">G4R7</strain>
    </source>
</reference>
<keyword evidence="2 5" id="KW-0540">Nuclease</keyword>
<evidence type="ECO:0000256" key="4">
    <source>
        <dbReference type="ARBA" id="ARBA00022839"/>
    </source>
</evidence>
<evidence type="ECO:0000313" key="7">
    <source>
        <dbReference type="EMBL" id="MCD2519244.1"/>
    </source>
</evidence>
<protein>
    <recommendedName>
        <fullName evidence="5">Oligoribonuclease</fullName>
        <ecNumber evidence="5">3.1.-.-</ecNumber>
    </recommendedName>
</protein>
<gene>
    <name evidence="5 7" type="primary">orn</name>
    <name evidence="7" type="ORF">LQ564_23360</name>
</gene>
<dbReference type="PANTHER" id="PTHR11046:SF0">
    <property type="entry name" value="OLIGORIBONUCLEASE, MITOCHONDRIAL"/>
    <property type="match status" value="1"/>
</dbReference>
<dbReference type="SMART" id="SM00479">
    <property type="entry name" value="EXOIII"/>
    <property type="match status" value="1"/>
</dbReference>
<proteinExistence type="inferred from homology"/>
<dbReference type="NCBIfam" id="NF003765">
    <property type="entry name" value="PRK05359.1"/>
    <property type="match status" value="1"/>
</dbReference>
<dbReference type="InterPro" id="IPR022894">
    <property type="entry name" value="Oligoribonuclease"/>
</dbReference>
<sequence>MSQATQTEGAAAPVRPNEFNLVWVDMEMTGLDPDNDRIIEVAVIVTDPELNIIAEGPVFAIHQSDETLDKMDNWNKGTHGKSGLIDRVKASTVTEAQAELELIAFLKQYVPANKSPMCGNSICQDRRFMARGMPKLEAFFHYRNLDVSTLKELCRRWKPELASGFKKHQKHTALADITESIDELRYYREHFIKL</sequence>
<keyword evidence="5" id="KW-0963">Cytoplasm</keyword>
<dbReference type="CDD" id="cd06135">
    <property type="entry name" value="Orn"/>
    <property type="match status" value="1"/>
</dbReference>
<evidence type="ECO:0000256" key="5">
    <source>
        <dbReference type="HAMAP-Rule" id="MF_00045"/>
    </source>
</evidence>
<evidence type="ECO:0000259" key="6">
    <source>
        <dbReference type="SMART" id="SM00479"/>
    </source>
</evidence>
<dbReference type="InterPro" id="IPR012337">
    <property type="entry name" value="RNaseH-like_sf"/>
</dbReference>
<keyword evidence="3 5" id="KW-0378">Hydrolase</keyword>
<name>A0ABS8QBX0_9BURK</name>
<feature type="active site" evidence="5">
    <location>
        <position position="142"/>
    </location>
</feature>
<dbReference type="SUPFAM" id="SSF53098">
    <property type="entry name" value="Ribonuclease H-like"/>
    <property type="match status" value="1"/>
</dbReference>
<evidence type="ECO:0000256" key="3">
    <source>
        <dbReference type="ARBA" id="ARBA00022801"/>
    </source>
</evidence>
<comment type="function">
    <text evidence="5">3'-to-5' exoribonuclease specific for small oligoribonucleotides.</text>
</comment>
<dbReference type="InterPro" id="IPR013520">
    <property type="entry name" value="Ribonucl_H"/>
</dbReference>
<dbReference type="RefSeq" id="WP_231060519.1">
    <property type="nucleotide sequence ID" value="NZ_JAJNOC010000011.1"/>
</dbReference>
<dbReference type="HAMAP" id="MF_00045">
    <property type="entry name" value="Oligoribonuclease"/>
    <property type="match status" value="1"/>
</dbReference>
<dbReference type="InterPro" id="IPR036397">
    <property type="entry name" value="RNaseH_sf"/>
</dbReference>
<comment type="caution">
    <text evidence="7">The sequence shown here is derived from an EMBL/GenBank/DDBJ whole genome shotgun (WGS) entry which is preliminary data.</text>
</comment>
<dbReference type="Gene3D" id="3.30.420.10">
    <property type="entry name" value="Ribonuclease H-like superfamily/Ribonuclease H"/>
    <property type="match status" value="1"/>
</dbReference>
<keyword evidence="4 5" id="KW-0269">Exonuclease</keyword>
<keyword evidence="8" id="KW-1185">Reference proteome</keyword>
<dbReference type="Pfam" id="PF00929">
    <property type="entry name" value="RNase_T"/>
    <property type="match status" value="1"/>
</dbReference>
<dbReference type="EC" id="3.1.-.-" evidence="5"/>
<evidence type="ECO:0000256" key="2">
    <source>
        <dbReference type="ARBA" id="ARBA00022722"/>
    </source>
</evidence>
<organism evidence="7 8">
    <name type="scientific">Massilia phyllostachyos</name>
    <dbReference type="NCBI Taxonomy" id="2898585"/>
    <lineage>
        <taxon>Bacteria</taxon>
        <taxon>Pseudomonadati</taxon>
        <taxon>Pseudomonadota</taxon>
        <taxon>Betaproteobacteria</taxon>
        <taxon>Burkholderiales</taxon>
        <taxon>Oxalobacteraceae</taxon>
        <taxon>Telluria group</taxon>
        <taxon>Massilia</taxon>
    </lineage>
</organism>
<feature type="domain" description="Exonuclease" evidence="6">
    <location>
        <begin position="20"/>
        <end position="193"/>
    </location>
</feature>
<evidence type="ECO:0000256" key="1">
    <source>
        <dbReference type="ARBA" id="ARBA00009921"/>
    </source>
</evidence>
<dbReference type="Proteomes" id="UP001179361">
    <property type="component" value="Unassembled WGS sequence"/>
</dbReference>
<dbReference type="GO" id="GO:0016787">
    <property type="term" value="F:hydrolase activity"/>
    <property type="evidence" value="ECO:0007669"/>
    <property type="project" value="UniProtKB-KW"/>
</dbReference>
<dbReference type="EMBL" id="JAJNOC010000011">
    <property type="protein sequence ID" value="MCD2519244.1"/>
    <property type="molecule type" value="Genomic_DNA"/>
</dbReference>
<dbReference type="PANTHER" id="PTHR11046">
    <property type="entry name" value="OLIGORIBONUCLEASE, MITOCHONDRIAL"/>
    <property type="match status" value="1"/>
</dbReference>
<evidence type="ECO:0000313" key="8">
    <source>
        <dbReference type="Proteomes" id="UP001179361"/>
    </source>
</evidence>
<comment type="subcellular location">
    <subcellularLocation>
        <location evidence="5">Cytoplasm</location>
    </subcellularLocation>
</comment>
<accession>A0ABS8QBX0</accession>
<comment type="similarity">
    <text evidence="1 5">Belongs to the oligoribonuclease family.</text>
</comment>